<gene>
    <name evidence="1" type="ORF">J1N35_041248</name>
</gene>
<organism evidence="1 2">
    <name type="scientific">Gossypium stocksii</name>
    <dbReference type="NCBI Taxonomy" id="47602"/>
    <lineage>
        <taxon>Eukaryota</taxon>
        <taxon>Viridiplantae</taxon>
        <taxon>Streptophyta</taxon>
        <taxon>Embryophyta</taxon>
        <taxon>Tracheophyta</taxon>
        <taxon>Spermatophyta</taxon>
        <taxon>Magnoliopsida</taxon>
        <taxon>eudicotyledons</taxon>
        <taxon>Gunneridae</taxon>
        <taxon>Pentapetalae</taxon>
        <taxon>rosids</taxon>
        <taxon>malvids</taxon>
        <taxon>Malvales</taxon>
        <taxon>Malvaceae</taxon>
        <taxon>Malvoideae</taxon>
        <taxon>Gossypium</taxon>
    </lineage>
</organism>
<proteinExistence type="predicted"/>
<comment type="caution">
    <text evidence="1">The sequence shown here is derived from an EMBL/GenBank/DDBJ whole genome shotgun (WGS) entry which is preliminary data.</text>
</comment>
<dbReference type="Proteomes" id="UP000828251">
    <property type="component" value="Unassembled WGS sequence"/>
</dbReference>
<dbReference type="AlphaFoldDB" id="A0A9D3ZIH7"/>
<evidence type="ECO:0000313" key="2">
    <source>
        <dbReference type="Proteomes" id="UP000828251"/>
    </source>
</evidence>
<dbReference type="EMBL" id="JAIQCV010000012">
    <property type="protein sequence ID" value="KAH1039505.1"/>
    <property type="molecule type" value="Genomic_DNA"/>
</dbReference>
<sequence length="168" mass="18967">MLETLIRGVPSSYIGKHSVSNIGFNVGLMRMNDVLPTAFTGERTFNPIHETAIEVDNKEEVETNDDQMQESGLDGSEIVLFFEPEVVPTKLEESDSDNEGLDYARETKPDFTVYEPLLNMLNIDIDAQDEFEFSELLHRKPGHASFSTNFNDLQVRMDFSSKDIAAVK</sequence>
<accession>A0A9D3ZIH7</accession>
<dbReference type="OrthoDB" id="10537019at2759"/>
<name>A0A9D3ZIH7_9ROSI</name>
<keyword evidence="2" id="KW-1185">Reference proteome</keyword>
<protein>
    <submittedName>
        <fullName evidence="1">Uncharacterized protein</fullName>
    </submittedName>
</protein>
<evidence type="ECO:0000313" key="1">
    <source>
        <dbReference type="EMBL" id="KAH1039505.1"/>
    </source>
</evidence>
<reference evidence="1 2" key="1">
    <citation type="journal article" date="2021" name="Plant Biotechnol. J.">
        <title>Multi-omics assisted identification of the key and species-specific regulatory components of drought-tolerant mechanisms in Gossypium stocksii.</title>
        <authorList>
            <person name="Yu D."/>
            <person name="Ke L."/>
            <person name="Zhang D."/>
            <person name="Wu Y."/>
            <person name="Sun Y."/>
            <person name="Mei J."/>
            <person name="Sun J."/>
            <person name="Sun Y."/>
        </authorList>
    </citation>
    <scope>NUCLEOTIDE SEQUENCE [LARGE SCALE GENOMIC DNA]</scope>
    <source>
        <strain evidence="2">cv. E1</strain>
        <tissue evidence="1">Leaf</tissue>
    </source>
</reference>